<sequence length="462" mass="52938">MVSTYNQATNFGKHLPCKIVVQGGLVKQIRSPKLGNPFQRTNPARLKDIALTFLTGNLIKDISGDSYKSPGHQLELFANDASKTKFIDSPALFQVFPLSHTTPKNFITSDSVHAITLEYALYTNPFKSSVWFCIILVAFVAAAILSVGICPHDRITLVRVFLKAITLLKILLDQGQVGPNDWSKLSTFAGSKRFTYTIWLVFGVIISIWYKCFMETDVITGNEFMTDWKELHELENFTLLYPGLGRTGKQFCKKNCEIHLRQCSFSLNSFMCYDYEESFILQTRFAKHIFPSQFRLFCDEDLKSIIDNVLTLPKTALVVPANEFEFYWEQVRNQMRGKNLKFWHNRKTINDQLIRPTISVFLFGQVLNERYCHVAKRAKIMLSAGLYAFWEKWDKIRFPRCNTDYHSKVSRNGDVTPLSMESSLALALNAFIIGLLVCVGIFIGEVISLRYPCFSRKQLILP</sequence>
<organism evidence="2 3">
    <name type="scientific">Allacma fusca</name>
    <dbReference type="NCBI Taxonomy" id="39272"/>
    <lineage>
        <taxon>Eukaryota</taxon>
        <taxon>Metazoa</taxon>
        <taxon>Ecdysozoa</taxon>
        <taxon>Arthropoda</taxon>
        <taxon>Hexapoda</taxon>
        <taxon>Collembola</taxon>
        <taxon>Symphypleona</taxon>
        <taxon>Sminthuridae</taxon>
        <taxon>Allacma</taxon>
    </lineage>
</organism>
<keyword evidence="3" id="KW-1185">Reference proteome</keyword>
<dbReference type="Proteomes" id="UP000708208">
    <property type="component" value="Unassembled WGS sequence"/>
</dbReference>
<keyword evidence="1" id="KW-0812">Transmembrane</keyword>
<dbReference type="AlphaFoldDB" id="A0A8J2KNE5"/>
<protein>
    <submittedName>
        <fullName evidence="2">Uncharacterized protein</fullName>
    </submittedName>
</protein>
<keyword evidence="1" id="KW-1133">Transmembrane helix</keyword>
<gene>
    <name evidence="2" type="ORF">AFUS01_LOCUS17357</name>
</gene>
<evidence type="ECO:0000313" key="2">
    <source>
        <dbReference type="EMBL" id="CAG7728591.1"/>
    </source>
</evidence>
<name>A0A8J2KNE5_9HEXA</name>
<evidence type="ECO:0000313" key="3">
    <source>
        <dbReference type="Proteomes" id="UP000708208"/>
    </source>
</evidence>
<feature type="transmembrane region" description="Helical" evidence="1">
    <location>
        <begin position="193"/>
        <end position="210"/>
    </location>
</feature>
<accession>A0A8J2KNE5</accession>
<comment type="caution">
    <text evidence="2">The sequence shown here is derived from an EMBL/GenBank/DDBJ whole genome shotgun (WGS) entry which is preliminary data.</text>
</comment>
<feature type="transmembrane region" description="Helical" evidence="1">
    <location>
        <begin position="424"/>
        <end position="447"/>
    </location>
</feature>
<keyword evidence="1" id="KW-0472">Membrane</keyword>
<reference evidence="2" key="1">
    <citation type="submission" date="2021-06" db="EMBL/GenBank/DDBJ databases">
        <authorList>
            <person name="Hodson N. C."/>
            <person name="Mongue J. A."/>
            <person name="Jaron S. K."/>
        </authorList>
    </citation>
    <scope>NUCLEOTIDE SEQUENCE</scope>
</reference>
<feature type="transmembrane region" description="Helical" evidence="1">
    <location>
        <begin position="130"/>
        <end position="149"/>
    </location>
</feature>
<evidence type="ECO:0000256" key="1">
    <source>
        <dbReference type="SAM" id="Phobius"/>
    </source>
</evidence>
<proteinExistence type="predicted"/>
<dbReference type="EMBL" id="CAJVCH010165308">
    <property type="protein sequence ID" value="CAG7728591.1"/>
    <property type="molecule type" value="Genomic_DNA"/>
</dbReference>